<keyword evidence="3" id="KW-0472">Membrane</keyword>
<dbReference type="InterPro" id="IPR002938">
    <property type="entry name" value="FAD-bd"/>
</dbReference>
<proteinExistence type="predicted"/>
<keyword evidence="3" id="KW-1133">Transmembrane helix</keyword>
<feature type="domain" description="FAD-binding" evidence="4">
    <location>
        <begin position="2"/>
        <end position="175"/>
    </location>
</feature>
<evidence type="ECO:0000256" key="2">
    <source>
        <dbReference type="ARBA" id="ARBA00023033"/>
    </source>
</evidence>
<evidence type="ECO:0000313" key="5">
    <source>
        <dbReference type="EMBL" id="CAB9526192.1"/>
    </source>
</evidence>
<dbReference type="PRINTS" id="PR00420">
    <property type="entry name" value="RNGMNOXGNASE"/>
</dbReference>
<dbReference type="OrthoDB" id="417877at2759"/>
<keyword evidence="2" id="KW-0503">Monooxygenase</keyword>
<dbReference type="PANTHER" id="PTHR13789:SF309">
    <property type="entry name" value="PUTATIVE (AFU_ORTHOLOGUE AFUA_6G14510)-RELATED"/>
    <property type="match status" value="1"/>
</dbReference>
<comment type="caution">
    <text evidence="5">The sequence shown here is derived from an EMBL/GenBank/DDBJ whole genome shotgun (WGS) entry which is preliminary data.</text>
</comment>
<feature type="transmembrane region" description="Helical" evidence="3">
    <location>
        <begin position="435"/>
        <end position="456"/>
    </location>
</feature>
<dbReference type="Pfam" id="PF01494">
    <property type="entry name" value="FAD_binding_3"/>
    <property type="match status" value="2"/>
</dbReference>
<dbReference type="InterPro" id="IPR050493">
    <property type="entry name" value="FAD-dep_Monooxygenase_BioMet"/>
</dbReference>
<evidence type="ECO:0000313" key="6">
    <source>
        <dbReference type="Proteomes" id="UP001153069"/>
    </source>
</evidence>
<sequence length="461" mass="49685">MRVLIVGGGVGGLTLAKALLVKAEEERKDVKVVVLEKGTELATSGHGVTLFEGLGILHRLGLGSSLVKVSTVLTDQVVSADGRLLVETSSSNNKPTQFAPRGIRRPDLVHLLKESLPDDILKLDWQVVKVEEADDQVSVVNQRGEELKGDLLVGFDGIGGKVRAFVTTASTDEKSAKSMREFGQCCVLLGTANKLRETGGDANNIISSDGTLVHHFDRKTGSVGVFSGTSNGQFAWTIGYRCPKEPERNPDWKNNDKALKAAMEVVQQWSGSASAQFQTLLAGSSGCLQLGVYTQPKRELQAPWHRGRLVLGGDAAHAVLPLLGEGANLAMSDAVVLARQILQVQIPTKEELEAAFKRYEEERRGPSQSGVAMTKALRPVMLSQNWLVCQLRNGMMKHMIGANWSSSQLRAQDASLLLDKPIQDRNPHANLGSNVGMVLAHVAVIGGGIALSLYLLNRPRT</sequence>
<dbReference type="GO" id="GO:0071949">
    <property type="term" value="F:FAD binding"/>
    <property type="evidence" value="ECO:0007669"/>
    <property type="project" value="InterPro"/>
</dbReference>
<evidence type="ECO:0000259" key="4">
    <source>
        <dbReference type="Pfam" id="PF01494"/>
    </source>
</evidence>
<protein>
    <submittedName>
        <fullName evidence="5">Heptyl-3-hydroxy-4(1H)-quinolone synthase</fullName>
    </submittedName>
</protein>
<name>A0A9N8EQK4_9STRA</name>
<keyword evidence="1" id="KW-0560">Oxidoreductase</keyword>
<organism evidence="5 6">
    <name type="scientific">Seminavis robusta</name>
    <dbReference type="NCBI Taxonomy" id="568900"/>
    <lineage>
        <taxon>Eukaryota</taxon>
        <taxon>Sar</taxon>
        <taxon>Stramenopiles</taxon>
        <taxon>Ochrophyta</taxon>
        <taxon>Bacillariophyta</taxon>
        <taxon>Bacillariophyceae</taxon>
        <taxon>Bacillariophycidae</taxon>
        <taxon>Naviculales</taxon>
        <taxon>Naviculaceae</taxon>
        <taxon>Seminavis</taxon>
    </lineage>
</organism>
<accession>A0A9N8EQK4</accession>
<dbReference type="Gene3D" id="3.50.50.60">
    <property type="entry name" value="FAD/NAD(P)-binding domain"/>
    <property type="match status" value="1"/>
</dbReference>
<dbReference type="InterPro" id="IPR036188">
    <property type="entry name" value="FAD/NAD-bd_sf"/>
</dbReference>
<dbReference type="EMBL" id="CAICTM010001790">
    <property type="protein sequence ID" value="CAB9526192.1"/>
    <property type="molecule type" value="Genomic_DNA"/>
</dbReference>
<dbReference type="AlphaFoldDB" id="A0A9N8EQK4"/>
<dbReference type="PANTHER" id="PTHR13789">
    <property type="entry name" value="MONOOXYGENASE"/>
    <property type="match status" value="1"/>
</dbReference>
<keyword evidence="6" id="KW-1185">Reference proteome</keyword>
<feature type="domain" description="FAD-binding" evidence="4">
    <location>
        <begin position="299"/>
        <end position="365"/>
    </location>
</feature>
<evidence type="ECO:0000256" key="1">
    <source>
        <dbReference type="ARBA" id="ARBA00023002"/>
    </source>
</evidence>
<dbReference type="SUPFAM" id="SSF51905">
    <property type="entry name" value="FAD/NAD(P)-binding domain"/>
    <property type="match status" value="1"/>
</dbReference>
<evidence type="ECO:0000256" key="3">
    <source>
        <dbReference type="SAM" id="Phobius"/>
    </source>
</evidence>
<dbReference type="GO" id="GO:0004497">
    <property type="term" value="F:monooxygenase activity"/>
    <property type="evidence" value="ECO:0007669"/>
    <property type="project" value="UniProtKB-KW"/>
</dbReference>
<dbReference type="Proteomes" id="UP001153069">
    <property type="component" value="Unassembled WGS sequence"/>
</dbReference>
<gene>
    <name evidence="5" type="ORF">SEMRO_1792_G297840.1</name>
</gene>
<keyword evidence="3" id="KW-0812">Transmembrane</keyword>
<reference evidence="5" key="1">
    <citation type="submission" date="2020-06" db="EMBL/GenBank/DDBJ databases">
        <authorList>
            <consortium name="Plant Systems Biology data submission"/>
        </authorList>
    </citation>
    <scope>NUCLEOTIDE SEQUENCE</scope>
    <source>
        <strain evidence="5">D6</strain>
    </source>
</reference>